<evidence type="ECO:0000256" key="9">
    <source>
        <dbReference type="SAM" id="MobiDB-lite"/>
    </source>
</evidence>
<evidence type="ECO:0000256" key="4">
    <source>
        <dbReference type="ARBA" id="ARBA00022833"/>
    </source>
</evidence>
<dbReference type="InParanoid" id="A0A6I9T7Y9"/>
<evidence type="ECO:0000256" key="6">
    <source>
        <dbReference type="ARBA" id="ARBA00023163"/>
    </source>
</evidence>
<keyword evidence="4" id="KW-0862">Zinc</keyword>
<dbReference type="PROSITE" id="PS00028">
    <property type="entry name" value="ZINC_FINGER_C2H2_1"/>
    <property type="match status" value="1"/>
</dbReference>
<dbReference type="Proteomes" id="UP000504604">
    <property type="component" value="Linkage group LG6"/>
</dbReference>
<dbReference type="RefSeq" id="XP_011080295.1">
    <property type="nucleotide sequence ID" value="XM_011081993.1"/>
</dbReference>
<dbReference type="GO" id="GO:0005634">
    <property type="term" value="C:nucleus"/>
    <property type="evidence" value="ECO:0007669"/>
    <property type="project" value="UniProtKB-SubCell"/>
</dbReference>
<dbReference type="Gramene" id="SIN_1009659.t">
    <property type="protein sequence ID" value="SIN_1009659.t.cds1"/>
    <property type="gene ID" value="SIN_1009659"/>
</dbReference>
<evidence type="ECO:0000313" key="11">
    <source>
        <dbReference type="Proteomes" id="UP000504604"/>
    </source>
</evidence>
<proteinExistence type="predicted"/>
<gene>
    <name evidence="12" type="primary">LOC105163582</name>
</gene>
<feature type="domain" description="C2H2-type" evidence="10">
    <location>
        <begin position="34"/>
        <end position="61"/>
    </location>
</feature>
<evidence type="ECO:0000256" key="5">
    <source>
        <dbReference type="ARBA" id="ARBA00023015"/>
    </source>
</evidence>
<dbReference type="OrthoDB" id="780709at2759"/>
<dbReference type="Pfam" id="PF13912">
    <property type="entry name" value="zf-C2H2_6"/>
    <property type="match status" value="1"/>
</dbReference>
<evidence type="ECO:0000256" key="1">
    <source>
        <dbReference type="ARBA" id="ARBA00004123"/>
    </source>
</evidence>
<dbReference type="InterPro" id="IPR052426">
    <property type="entry name" value="Plant_dev_regulator"/>
</dbReference>
<keyword evidence="11" id="KW-1185">Reference proteome</keyword>
<dbReference type="PANTHER" id="PTHR45801:SF117">
    <property type="entry name" value="OS07G0417400 PROTEIN"/>
    <property type="match status" value="1"/>
</dbReference>
<comment type="subcellular location">
    <subcellularLocation>
        <location evidence="1">Nucleus</location>
    </subcellularLocation>
</comment>
<dbReference type="KEGG" id="sind:105163582"/>
<protein>
    <submittedName>
        <fullName evidence="12">Transcriptional regulator SUPERMAN-like</fullName>
    </submittedName>
</protein>
<dbReference type="AlphaFoldDB" id="A0A6I9T7Y9"/>
<keyword evidence="5" id="KW-0805">Transcription regulation</keyword>
<dbReference type="PROSITE" id="PS50157">
    <property type="entry name" value="ZINC_FINGER_C2H2_2"/>
    <property type="match status" value="1"/>
</dbReference>
<dbReference type="PANTHER" id="PTHR45801">
    <property type="entry name" value="OS07G0101800 PROTEIN"/>
    <property type="match status" value="1"/>
</dbReference>
<keyword evidence="7" id="KW-0539">Nucleus</keyword>
<evidence type="ECO:0000313" key="12">
    <source>
        <dbReference type="RefSeq" id="XP_011080295.1"/>
    </source>
</evidence>
<evidence type="ECO:0000256" key="8">
    <source>
        <dbReference type="PROSITE-ProRule" id="PRU00042"/>
    </source>
</evidence>
<sequence>MESNYHDQESINSSEEVDHPEQSDNNELGVGRLYECVFCKRGFNTAQALGGHMNIHRKDRARNKPSSAKKLDEIYAGPRLYQQIPAISSSIHTSNNHRFVSDDQDHHQTHLSYAAYFPASSSSSRLLPLYGNDSYHHHQQYCSDDADHRDLRQPTNQGDWRMEFSAEDLGKNRQEFMTDQKEDELDLELRLGYDS</sequence>
<keyword evidence="6" id="KW-0804">Transcription</keyword>
<dbReference type="GeneID" id="105163582"/>
<dbReference type="InterPro" id="IPR036236">
    <property type="entry name" value="Znf_C2H2_sf"/>
</dbReference>
<keyword evidence="3 8" id="KW-0863">Zinc-finger</keyword>
<name>A0A6I9T7Y9_SESIN</name>
<dbReference type="GO" id="GO:0008270">
    <property type="term" value="F:zinc ion binding"/>
    <property type="evidence" value="ECO:0007669"/>
    <property type="project" value="UniProtKB-KW"/>
</dbReference>
<organism evidence="11 12">
    <name type="scientific">Sesamum indicum</name>
    <name type="common">Oriental sesame</name>
    <name type="synonym">Sesamum orientale</name>
    <dbReference type="NCBI Taxonomy" id="4182"/>
    <lineage>
        <taxon>Eukaryota</taxon>
        <taxon>Viridiplantae</taxon>
        <taxon>Streptophyta</taxon>
        <taxon>Embryophyta</taxon>
        <taxon>Tracheophyta</taxon>
        <taxon>Spermatophyta</taxon>
        <taxon>Magnoliopsida</taxon>
        <taxon>eudicotyledons</taxon>
        <taxon>Gunneridae</taxon>
        <taxon>Pentapetalae</taxon>
        <taxon>asterids</taxon>
        <taxon>lamiids</taxon>
        <taxon>Lamiales</taxon>
        <taxon>Pedaliaceae</taxon>
        <taxon>Sesamum</taxon>
    </lineage>
</organism>
<evidence type="ECO:0000256" key="7">
    <source>
        <dbReference type="ARBA" id="ARBA00023242"/>
    </source>
</evidence>
<evidence type="ECO:0000256" key="3">
    <source>
        <dbReference type="ARBA" id="ARBA00022771"/>
    </source>
</evidence>
<feature type="region of interest" description="Disordered" evidence="9">
    <location>
        <begin position="1"/>
        <end position="26"/>
    </location>
</feature>
<dbReference type="Gene3D" id="3.30.160.60">
    <property type="entry name" value="Classic Zinc Finger"/>
    <property type="match status" value="1"/>
</dbReference>
<dbReference type="SUPFAM" id="SSF57667">
    <property type="entry name" value="beta-beta-alpha zinc fingers"/>
    <property type="match status" value="1"/>
</dbReference>
<accession>A0A6I9T7Y9</accession>
<evidence type="ECO:0000259" key="10">
    <source>
        <dbReference type="PROSITE" id="PS50157"/>
    </source>
</evidence>
<keyword evidence="2" id="KW-0479">Metal-binding</keyword>
<reference evidence="12" key="1">
    <citation type="submission" date="2025-08" db="UniProtKB">
        <authorList>
            <consortium name="RefSeq"/>
        </authorList>
    </citation>
    <scope>IDENTIFICATION</scope>
</reference>
<dbReference type="InterPro" id="IPR013087">
    <property type="entry name" value="Znf_C2H2_type"/>
</dbReference>
<evidence type="ECO:0000256" key="2">
    <source>
        <dbReference type="ARBA" id="ARBA00022723"/>
    </source>
</evidence>